<dbReference type="SUPFAM" id="SSF51905">
    <property type="entry name" value="FAD/NAD(P)-binding domain"/>
    <property type="match status" value="2"/>
</dbReference>
<dbReference type="eggNOG" id="KOG1399">
    <property type="taxonomic scope" value="Eukaryota"/>
</dbReference>
<dbReference type="Pfam" id="PF00743">
    <property type="entry name" value="FMO-like"/>
    <property type="match status" value="2"/>
</dbReference>
<keyword evidence="4" id="KW-0521">NADP</keyword>
<dbReference type="EMBL" id="GG692400">
    <property type="protein sequence ID" value="EER31637.1"/>
    <property type="molecule type" value="Genomic_DNA"/>
</dbReference>
<evidence type="ECO:0000256" key="3">
    <source>
        <dbReference type="ARBA" id="ARBA00022827"/>
    </source>
</evidence>
<evidence type="ECO:0000313" key="7">
    <source>
        <dbReference type="Proteomes" id="UP000002037"/>
    </source>
</evidence>
<keyword evidence="5" id="KW-0560">Oxidoreductase</keyword>
<evidence type="ECO:0000256" key="5">
    <source>
        <dbReference type="ARBA" id="ARBA00023002"/>
    </source>
</evidence>
<comment type="similarity">
    <text evidence="1">Belongs to the FMO family.</text>
</comment>
<proteinExistence type="inferred from homology"/>
<dbReference type="Pfam" id="PF13450">
    <property type="entry name" value="NAD_binding_8"/>
    <property type="match status" value="1"/>
</dbReference>
<keyword evidence="2" id="KW-0285">Flavoprotein</keyword>
<dbReference type="GO" id="GO:0050661">
    <property type="term" value="F:NADP binding"/>
    <property type="evidence" value="ECO:0007669"/>
    <property type="project" value="InterPro"/>
</dbReference>
<dbReference type="AlphaFoldDB" id="C5MEC7"/>
<keyword evidence="3" id="KW-0274">FAD</keyword>
<dbReference type="GO" id="GO:0050660">
    <property type="term" value="F:flavin adenine dinucleotide binding"/>
    <property type="evidence" value="ECO:0007669"/>
    <property type="project" value="InterPro"/>
</dbReference>
<evidence type="ECO:0008006" key="8">
    <source>
        <dbReference type="Google" id="ProtNLM"/>
    </source>
</evidence>
<accession>C5MEC7</accession>
<evidence type="ECO:0000256" key="2">
    <source>
        <dbReference type="ARBA" id="ARBA00022630"/>
    </source>
</evidence>
<dbReference type="STRING" id="294747.C5MEC7"/>
<dbReference type="Gene3D" id="3.50.50.60">
    <property type="entry name" value="FAD/NAD(P)-binding domain"/>
    <property type="match status" value="2"/>
</dbReference>
<dbReference type="PIRSF" id="PIRSF000332">
    <property type="entry name" value="FMO"/>
    <property type="match status" value="1"/>
</dbReference>
<keyword evidence="7" id="KW-1185">Reference proteome</keyword>
<dbReference type="VEuPathDB" id="FungiDB:CTRG_04420"/>
<dbReference type="GeneID" id="8298653"/>
<dbReference type="InterPro" id="IPR050346">
    <property type="entry name" value="FMO-like"/>
</dbReference>
<dbReference type="InterPro" id="IPR020946">
    <property type="entry name" value="Flavin_mOase-like"/>
</dbReference>
<sequence length="459" mass="51815">MTKQQPLYDRVAIIGGGPTGLAAVKALALEPVKFSKIDLFERRDRLGGLWYHQGDKSLVSPQIPNTSPSAQEIVSDKATTQDRYFSAIYEFMETNVDHRMMQYQGVEFPSNSRKYPPRTEVLNYVDSYVDTIPKDSTNIHLNTNVKNVEKIGDVWKVQVEDTITGKVTNLEYDAIIIANGHFSVPYIPDVPGLANWNKHLPKTITHSKYYENPTPYKDKRVLVIGNFASGIDVSIQLGVCAKEIIVSVRDVAAAKSAGNPCKYIGVIEEYNYEDKSVRTVDGEVIKDIDNIIFCTGYLYSMPFLKLDGVITDGFQVHNIYKQIFNISDPSISFIALLRDILPMPIAESQAALIARVYSGRFKLVSAEERQKSYEQELQDSGSGHGFHSFNYPKDVNYCQMLQSLIDEQDLRTPGLVAPIWNEEIQYVRSQTRPDKIARLQEVAQHVKELRAEGKDFSLL</sequence>
<dbReference type="InterPro" id="IPR036188">
    <property type="entry name" value="FAD/NAD-bd_sf"/>
</dbReference>
<dbReference type="KEGG" id="ctp:CTRG_04420"/>
<organism evidence="6 7">
    <name type="scientific">Candida tropicalis (strain ATCC MYA-3404 / T1)</name>
    <name type="common">Yeast</name>
    <dbReference type="NCBI Taxonomy" id="294747"/>
    <lineage>
        <taxon>Eukaryota</taxon>
        <taxon>Fungi</taxon>
        <taxon>Dikarya</taxon>
        <taxon>Ascomycota</taxon>
        <taxon>Saccharomycotina</taxon>
        <taxon>Pichiomycetes</taxon>
        <taxon>Debaryomycetaceae</taxon>
        <taxon>Candida/Lodderomyces clade</taxon>
        <taxon>Candida</taxon>
    </lineage>
</organism>
<dbReference type="GO" id="GO:0004499">
    <property type="term" value="F:N,N-dimethylaniline monooxygenase activity"/>
    <property type="evidence" value="ECO:0007669"/>
    <property type="project" value="InterPro"/>
</dbReference>
<reference evidence="6 7" key="1">
    <citation type="journal article" date="2009" name="Nature">
        <title>Evolution of pathogenicity and sexual reproduction in eight Candida genomes.</title>
        <authorList>
            <person name="Butler G."/>
            <person name="Rasmussen M.D."/>
            <person name="Lin M.F."/>
            <person name="Santos M.A."/>
            <person name="Sakthikumar S."/>
            <person name="Munro C.A."/>
            <person name="Rheinbay E."/>
            <person name="Grabherr M."/>
            <person name="Forche A."/>
            <person name="Reedy J.L."/>
            <person name="Agrafioti I."/>
            <person name="Arnaud M.B."/>
            <person name="Bates S."/>
            <person name="Brown A.J."/>
            <person name="Brunke S."/>
            <person name="Costanzo M.C."/>
            <person name="Fitzpatrick D.A."/>
            <person name="de Groot P.W."/>
            <person name="Harris D."/>
            <person name="Hoyer L.L."/>
            <person name="Hube B."/>
            <person name="Klis F.M."/>
            <person name="Kodira C."/>
            <person name="Lennard N."/>
            <person name="Logue M.E."/>
            <person name="Martin R."/>
            <person name="Neiman A.M."/>
            <person name="Nikolaou E."/>
            <person name="Quail M.A."/>
            <person name="Quinn J."/>
            <person name="Santos M.C."/>
            <person name="Schmitzberger F.F."/>
            <person name="Sherlock G."/>
            <person name="Shah P."/>
            <person name="Silverstein K.A."/>
            <person name="Skrzypek M.S."/>
            <person name="Soll D."/>
            <person name="Staggs R."/>
            <person name="Stansfield I."/>
            <person name="Stumpf M.P."/>
            <person name="Sudbery P.E."/>
            <person name="Srikantha T."/>
            <person name="Zeng Q."/>
            <person name="Berman J."/>
            <person name="Berriman M."/>
            <person name="Heitman J."/>
            <person name="Gow N.A."/>
            <person name="Lorenz M.C."/>
            <person name="Birren B.W."/>
            <person name="Kellis M."/>
            <person name="Cuomo C.A."/>
        </authorList>
    </citation>
    <scope>NUCLEOTIDE SEQUENCE [LARGE SCALE GENOMIC DNA]</scope>
    <source>
        <strain evidence="7">ATCC MYA-3404 / T1</strain>
    </source>
</reference>
<dbReference type="Proteomes" id="UP000002037">
    <property type="component" value="Unassembled WGS sequence"/>
</dbReference>
<dbReference type="PANTHER" id="PTHR23023">
    <property type="entry name" value="DIMETHYLANILINE MONOOXYGENASE"/>
    <property type="match status" value="1"/>
</dbReference>
<evidence type="ECO:0000256" key="1">
    <source>
        <dbReference type="ARBA" id="ARBA00009183"/>
    </source>
</evidence>
<protein>
    <recommendedName>
        <fullName evidence="8">Thiol-specific monooxygenase</fullName>
    </recommendedName>
</protein>
<evidence type="ECO:0000313" key="6">
    <source>
        <dbReference type="EMBL" id="EER31637.1"/>
    </source>
</evidence>
<dbReference type="RefSeq" id="XP_002550122.1">
    <property type="nucleotide sequence ID" value="XM_002550076.1"/>
</dbReference>
<dbReference type="OrthoDB" id="66881at2759"/>
<dbReference type="PRINTS" id="PR00419">
    <property type="entry name" value="ADXRDTASE"/>
</dbReference>
<gene>
    <name evidence="6" type="ORF">CTRG_04420</name>
</gene>
<name>C5MEC7_CANTT</name>
<dbReference type="HOGENOM" id="CLU_006909_5_0_1"/>
<dbReference type="InterPro" id="IPR000960">
    <property type="entry name" value="Flavin_mOase"/>
</dbReference>
<evidence type="ECO:0000256" key="4">
    <source>
        <dbReference type="ARBA" id="ARBA00022857"/>
    </source>
</evidence>